<proteinExistence type="predicted"/>
<keyword evidence="2" id="KW-1185">Reference proteome</keyword>
<dbReference type="Proteomes" id="UP001472677">
    <property type="component" value="Unassembled WGS sequence"/>
</dbReference>
<dbReference type="PANTHER" id="PTHR34427:SF5">
    <property type="entry name" value="DUF4283 DOMAIN-CONTAINING PROTEIN"/>
    <property type="match status" value="1"/>
</dbReference>
<evidence type="ECO:0000313" key="1">
    <source>
        <dbReference type="EMBL" id="KAK8498272.1"/>
    </source>
</evidence>
<protein>
    <submittedName>
        <fullName evidence="1">Uncharacterized protein</fullName>
    </submittedName>
</protein>
<sequence>MFSDAEKRRSVIENGCLDPWLENLMDWSPEFRLPNRRVWLSAWGVPIHAWSTKTFKNIAALWGELVQVDVETLAPSTFERCRFQVETDWNQQINESIELQLHDQIFQIRVVEFEEYINTKSECCCGADEDSSKSITERTAQESLHYAKAFSDGSNPAEVVVEDMVVPESVEDISSNQLRRMWDSNVRDDMRVREVVSSPTVWLNDEVAGCIARLETTIPFVDVVQEVVLSENRDAEFFLGERQTLVNSPAVSGGPRSERIRVNKANTMIINGQQKQVLYLSDISLSFLSPTARIEAE</sequence>
<gene>
    <name evidence="1" type="ORF">V6N12_073899</name>
</gene>
<comment type="caution">
    <text evidence="1">The sequence shown here is derived from an EMBL/GenBank/DDBJ whole genome shotgun (WGS) entry which is preliminary data.</text>
</comment>
<evidence type="ECO:0000313" key="2">
    <source>
        <dbReference type="Proteomes" id="UP001472677"/>
    </source>
</evidence>
<dbReference type="PANTHER" id="PTHR34427">
    <property type="entry name" value="DUF4283 DOMAIN PROTEIN"/>
    <property type="match status" value="1"/>
</dbReference>
<dbReference type="EMBL" id="JBBPBM010000273">
    <property type="protein sequence ID" value="KAK8498272.1"/>
    <property type="molecule type" value="Genomic_DNA"/>
</dbReference>
<name>A0ABR2AX36_9ROSI</name>
<organism evidence="1 2">
    <name type="scientific">Hibiscus sabdariffa</name>
    <name type="common">roselle</name>
    <dbReference type="NCBI Taxonomy" id="183260"/>
    <lineage>
        <taxon>Eukaryota</taxon>
        <taxon>Viridiplantae</taxon>
        <taxon>Streptophyta</taxon>
        <taxon>Embryophyta</taxon>
        <taxon>Tracheophyta</taxon>
        <taxon>Spermatophyta</taxon>
        <taxon>Magnoliopsida</taxon>
        <taxon>eudicotyledons</taxon>
        <taxon>Gunneridae</taxon>
        <taxon>Pentapetalae</taxon>
        <taxon>rosids</taxon>
        <taxon>malvids</taxon>
        <taxon>Malvales</taxon>
        <taxon>Malvaceae</taxon>
        <taxon>Malvoideae</taxon>
        <taxon>Hibiscus</taxon>
    </lineage>
</organism>
<reference evidence="1 2" key="1">
    <citation type="journal article" date="2024" name="G3 (Bethesda)">
        <title>Genome assembly of Hibiscus sabdariffa L. provides insights into metabolisms of medicinal natural products.</title>
        <authorList>
            <person name="Kim T."/>
        </authorList>
    </citation>
    <scope>NUCLEOTIDE SEQUENCE [LARGE SCALE GENOMIC DNA]</scope>
    <source>
        <strain evidence="1">TK-2024</strain>
        <tissue evidence="1">Old leaves</tissue>
    </source>
</reference>
<accession>A0ABR2AX36</accession>